<dbReference type="PATRIC" id="fig|1235804.3.peg.2448"/>
<evidence type="ECO:0000313" key="2">
    <source>
        <dbReference type="EMBL" id="EMZ37227.1"/>
    </source>
</evidence>
<dbReference type="GeneID" id="60657645"/>
<evidence type="ECO:0000313" key="3">
    <source>
        <dbReference type="Proteomes" id="UP000012527"/>
    </source>
</evidence>
<dbReference type="Proteomes" id="UP000012527">
    <property type="component" value="Unassembled WGS sequence"/>
</dbReference>
<accession>N2B6C1</accession>
<evidence type="ECO:0000256" key="1">
    <source>
        <dbReference type="SAM" id="MobiDB-lite"/>
    </source>
</evidence>
<gene>
    <name evidence="2" type="ORF">C826_02224</name>
</gene>
<organism evidence="2 3">
    <name type="scientific">Helicobacter bilis WiWa</name>
    <dbReference type="NCBI Taxonomy" id="1235804"/>
    <lineage>
        <taxon>Bacteria</taxon>
        <taxon>Pseudomonadati</taxon>
        <taxon>Campylobacterota</taxon>
        <taxon>Epsilonproteobacteria</taxon>
        <taxon>Campylobacterales</taxon>
        <taxon>Helicobacteraceae</taxon>
        <taxon>Helicobacter</taxon>
    </lineage>
</organism>
<dbReference type="HOGENOM" id="CLU_037510_0_0_7"/>
<comment type="caution">
    <text evidence="2">The sequence shown here is derived from an EMBL/GenBank/DDBJ whole genome shotgun (WGS) entry which is preliminary data.</text>
</comment>
<feature type="region of interest" description="Disordered" evidence="1">
    <location>
        <begin position="355"/>
        <end position="387"/>
    </location>
</feature>
<proteinExistence type="predicted"/>
<reference evidence="2 3" key="1">
    <citation type="submission" date="2013-02" db="EMBL/GenBank/DDBJ databases">
        <title>The Genome Sequence of Helicobacter bilis WiWa.</title>
        <authorList>
            <consortium name="The Broad Institute Genome Sequencing Platform"/>
            <person name="Ward D."/>
            <person name="Overstreet A.-M.C."/>
            <person name="Ramer-Tait A.E."/>
            <person name="Phillips G.J."/>
            <person name="Wannemuehler M.J."/>
            <person name="Walker B."/>
            <person name="Young S.K."/>
            <person name="Zeng Q."/>
            <person name="Gargeya S."/>
            <person name="Fitzgerald M."/>
            <person name="Haas B."/>
            <person name="Abouelleil A."/>
            <person name="Alvarado L."/>
            <person name="Arachchi H.M."/>
            <person name="Berlin A.M."/>
            <person name="Chapman S.B."/>
            <person name="Dewar J."/>
            <person name="Goldberg J."/>
            <person name="Griggs A."/>
            <person name="Gujja S."/>
            <person name="Hansen M."/>
            <person name="Howarth C."/>
            <person name="Imamovic A."/>
            <person name="Larimer J."/>
            <person name="McCowan C."/>
            <person name="Murphy C."/>
            <person name="Neiman D."/>
            <person name="Pearson M."/>
            <person name="Priest M."/>
            <person name="Roberts A."/>
            <person name="Saif S."/>
            <person name="Shea T."/>
            <person name="Sisk P."/>
            <person name="Sykes S."/>
            <person name="Wortman J."/>
            <person name="Nusbaum C."/>
            <person name="Birren B."/>
        </authorList>
    </citation>
    <scope>NUCLEOTIDE SEQUENCE [LARGE SCALE GENOMIC DNA]</scope>
    <source>
        <strain evidence="2 3">WiWa</strain>
    </source>
</reference>
<sequence length="387" mass="45031">MKVENIAKTYNTLTKYIRDTIFCNNGENRIMYKVKNKFYFISEKDNTCKCVCEVDSSFLECIDTDLKENVIFSYCSHSDYDIEKQLEKLQENKEKHVFAIFDSILAEIDRQDLLESSFFNFCINQIERENNIVYDKSIADSSIDTNMQETDTEPTEADFNTENTESSIKDNETQLDKAEFNTNIENKYINDMQSITKEANITDKDTIEKLMCLKDDISKHVKLIESLHDEREAKIEFEKIFKLHFIDITMTYPQAYNGIANNQVLKEKLKEVIFEAIKQENTESIARKDFSNKSLQNTESKQELDLKAKRKPLLAFSMKDISLSHKQHKSFTDYKHINSFNSVIEKRVIKAVIAKERSPPKARAKNGAEAGRKTPRNPAPPKFFVSR</sequence>
<dbReference type="EMBL" id="AQFW01000020">
    <property type="protein sequence ID" value="EMZ37227.1"/>
    <property type="molecule type" value="Genomic_DNA"/>
</dbReference>
<dbReference type="AlphaFoldDB" id="N2B6C1"/>
<dbReference type="RefSeq" id="WP_004089502.1">
    <property type="nucleotide sequence ID" value="NZ_KB822521.1"/>
</dbReference>
<name>N2B6C1_9HELI</name>
<protein>
    <submittedName>
        <fullName evidence="2">Uncharacterized protein</fullName>
    </submittedName>
</protein>